<organism evidence="2 3">
    <name type="scientific">Didymella heteroderae</name>
    <dbReference type="NCBI Taxonomy" id="1769908"/>
    <lineage>
        <taxon>Eukaryota</taxon>
        <taxon>Fungi</taxon>
        <taxon>Dikarya</taxon>
        <taxon>Ascomycota</taxon>
        <taxon>Pezizomycotina</taxon>
        <taxon>Dothideomycetes</taxon>
        <taxon>Pleosporomycetidae</taxon>
        <taxon>Pleosporales</taxon>
        <taxon>Pleosporineae</taxon>
        <taxon>Didymellaceae</taxon>
        <taxon>Didymella</taxon>
    </lineage>
</organism>
<reference evidence="2" key="1">
    <citation type="submission" date="2019-04" db="EMBL/GenBank/DDBJ databases">
        <title>Sequencing of skin fungus with MAO and IRED activity.</title>
        <authorList>
            <person name="Marsaioli A.J."/>
            <person name="Bonatto J.M.C."/>
            <person name="Reis Junior O."/>
        </authorList>
    </citation>
    <scope>NUCLEOTIDE SEQUENCE</scope>
    <source>
        <strain evidence="2">28M1</strain>
    </source>
</reference>
<evidence type="ECO:0000313" key="3">
    <source>
        <dbReference type="Proteomes" id="UP000758155"/>
    </source>
</evidence>
<dbReference type="AlphaFoldDB" id="A0A9P4WFC1"/>
<evidence type="ECO:0000256" key="1">
    <source>
        <dbReference type="SAM" id="MobiDB-lite"/>
    </source>
</evidence>
<protein>
    <submittedName>
        <fullName evidence="2">Uncharacterized protein</fullName>
    </submittedName>
</protein>
<accession>A0A9P4WFC1</accession>
<dbReference type="Proteomes" id="UP000758155">
    <property type="component" value="Unassembled WGS sequence"/>
</dbReference>
<evidence type="ECO:0000313" key="2">
    <source>
        <dbReference type="EMBL" id="KAF3028313.1"/>
    </source>
</evidence>
<sequence>MSLGITEVQRHSAKHRPERHDLEDSRCWYAHRSEEATNMVTSSYAEREAAAASKPGHDSHNSHGANDHGDKRCPKRPRIFVDAAAGRRHEERRSGREEQQRIDPAGPAKAGDEGAAVWRSKDEQRQDRSSTTEHGRSFPHVPRPEVTSNGAHTCEYLCVPDPRLDHIDTPTVASRLCVATIKQNLLALHKHVHKSTLRDAAHKALLEELQALYWDVALGAQLSALQSRSEVEWGLQESRVHS</sequence>
<gene>
    <name evidence="2" type="ORF">E8E12_000175</name>
</gene>
<keyword evidence="3" id="KW-1185">Reference proteome</keyword>
<dbReference type="EMBL" id="SWKV01000326">
    <property type="protein sequence ID" value="KAF3028313.1"/>
    <property type="molecule type" value="Genomic_DNA"/>
</dbReference>
<dbReference type="OrthoDB" id="3773763at2759"/>
<name>A0A9P4WFC1_9PLEO</name>
<feature type="compositionally biased region" description="Basic and acidic residues" evidence="1">
    <location>
        <begin position="18"/>
        <end position="35"/>
    </location>
</feature>
<feature type="region of interest" description="Disordered" evidence="1">
    <location>
        <begin position="1"/>
        <end position="146"/>
    </location>
</feature>
<comment type="caution">
    <text evidence="2">The sequence shown here is derived from an EMBL/GenBank/DDBJ whole genome shotgun (WGS) entry which is preliminary data.</text>
</comment>
<feature type="compositionally biased region" description="Basic and acidic residues" evidence="1">
    <location>
        <begin position="85"/>
        <end position="101"/>
    </location>
</feature>
<proteinExistence type="predicted"/>
<feature type="compositionally biased region" description="Basic and acidic residues" evidence="1">
    <location>
        <begin position="119"/>
        <end position="136"/>
    </location>
</feature>
<feature type="compositionally biased region" description="Basic and acidic residues" evidence="1">
    <location>
        <begin position="45"/>
        <end position="72"/>
    </location>
</feature>